<comment type="caution">
    <text evidence="2">The sequence shown here is derived from an EMBL/GenBank/DDBJ whole genome shotgun (WGS) entry which is preliminary data.</text>
</comment>
<gene>
    <name evidence="2" type="ORF">WMY93_031117</name>
</gene>
<accession>A0AAW0MP90</accession>
<dbReference type="Proteomes" id="UP001460270">
    <property type="component" value="Unassembled WGS sequence"/>
</dbReference>
<keyword evidence="3" id="KW-1185">Reference proteome</keyword>
<dbReference type="EMBL" id="JBBPFD010000543">
    <property type="protein sequence ID" value="KAK7878298.1"/>
    <property type="molecule type" value="Genomic_DNA"/>
</dbReference>
<protein>
    <submittedName>
        <fullName evidence="2">Uncharacterized protein</fullName>
    </submittedName>
</protein>
<sequence>MFETAPLPSPERRRDVGTSCVSHVTRVAPDLRLSPGSLVRACDKYIFYVHKCLRAGKRGLTEAERSSLFGRRGEDLAAQLDVKWLSGFITRCRSFYRNTMSRCLSPCPMTPAGNQLSQIVTPHGSLISVDLLGRILHIENLEEPRIVKKMCPGDTNFSVYARTLLVFSDAAFRLGDSGVVRPSLILCARSDWPGHPVSGPLQCTVRYQVKELDVRGLVVDSGHLYASDGLSLYRAVASWKTSVCLVFGEECRENLVRTLCALALGDCGLGVRFRLKCILPDSRKCFDLRDLQPLCTEYPDAPQTSVSLPEDTSHSSRLTAPSELSASCLMEMATLPCAFSILAENEDVIVLRHLLRDVVAVVPKRKLLATEWIEQSGEVLGPCAYLTEWFPCGFSALDVDAGYAPSPRLLISTTLEENRVTETNEMGEDADDDYAIEFPTLRVLSVPRHDFTALGRVGAAGSSLLLDQTALLQLECSRVVAPTAAGFPGCVALMHAFSIFLTLTSGAAERTSTPALLSFATVLGQAEAHRLLLAYLCVESVTARQDSKGSWIRFMVHSKDALFSLRKVVAGNPRANPSLQTLALDNAQERAMCEELERDMLVWSAPSDHAHTVKVDEEHGREKREERGEQESQKEEQLVSVMPQWHIRAFRTGHSVLFGIGQGRGSTFRWHAVGIRTLGLINLKILIACGVFQSRRGRSRVLLKIPKIKGVIPERALSGLHSVLTDDLCVVRSSRNARRPATSVDSGQGCFFQMNYSPLHAPVDTTFSCEALCEMSKIEQAVRSERAKGHEEPRLERIIKSSRVIQRSALCRDVVSRDVPPAYLTAELPGCTVGDGEYFPRVETVDVWQLAESEERSLSYPLAEYKLNLAVNPNPSRYSLARADRSPGECGSAYEACLDEAVLLGHCARLCVTKGAEKNFDVSVCLSQFYRCVHPCVLDMDVGELMLDYEFALHGRGALTPVSSLLGHLAESCRVNCLPALKLITVTRHRGAAVWTRGTDASCRSPRSRVNTLGALLCSQDRDLAPLLSRCCCPVPVHPEELVLGGSLLPRGDEEKLLLDAYSKTLGPVFEFEYVSRFPSQVSTSLGVWKFLRLVDKWRCSRRYPGVSMVDGYALAFASESPLFYLRGHGALVQMLESPALVVESGSLYRTDALKNEDPNWPSPVQLMPCERIKCRDKVEVIEELFMRRGPQDPLQGHNLAGSEAWDELINASYIFGKVPWREPTLTETEWGAEYPYYFERAAGLGSAGSSRGVSAVWRCLCPPEQIPQEHTRGSFVRIELDSSSERRRYAEAWLGFDVLCSRVLASPSEKIWSRGLCKVVNKGLRLFEQHSLMPATSLIEVMNYGQWYARAAECQHSTRFVESTGRGAPWHRQVCSASEFAAALASCMLSGQVHEELEIKCARNGVYRYLQQALAWFSSAAGPFRSRLVTVFTPEADENWVHWSHVLPSGIDVLTTRRTGHLVSCKEEIGARVNLILDRSKAVIRVSSLGNLVLHSREETLVLSKMSGEPGVHVLADAGGGSQVTLSPAHIRGSHQLPWFALITRKNSVYVGSGLQMASLYPMKSGFGILSTGSSRWLC</sequence>
<reference evidence="3" key="1">
    <citation type="submission" date="2024-04" db="EMBL/GenBank/DDBJ databases">
        <title>Salinicola lusitanus LLJ914,a marine bacterium isolated from the Okinawa Trough.</title>
        <authorList>
            <person name="Li J."/>
        </authorList>
    </citation>
    <scope>NUCLEOTIDE SEQUENCE [LARGE SCALE GENOMIC DNA]</scope>
</reference>
<evidence type="ECO:0000313" key="3">
    <source>
        <dbReference type="Proteomes" id="UP001460270"/>
    </source>
</evidence>
<name>A0AAW0MP90_9GOBI</name>
<feature type="region of interest" description="Disordered" evidence="1">
    <location>
        <begin position="612"/>
        <end position="636"/>
    </location>
</feature>
<proteinExistence type="predicted"/>
<evidence type="ECO:0000313" key="2">
    <source>
        <dbReference type="EMBL" id="KAK7878298.1"/>
    </source>
</evidence>
<evidence type="ECO:0000256" key="1">
    <source>
        <dbReference type="SAM" id="MobiDB-lite"/>
    </source>
</evidence>
<organism evidence="2 3">
    <name type="scientific">Mugilogobius chulae</name>
    <name type="common">yellowstripe goby</name>
    <dbReference type="NCBI Taxonomy" id="88201"/>
    <lineage>
        <taxon>Eukaryota</taxon>
        <taxon>Metazoa</taxon>
        <taxon>Chordata</taxon>
        <taxon>Craniata</taxon>
        <taxon>Vertebrata</taxon>
        <taxon>Euteleostomi</taxon>
        <taxon>Actinopterygii</taxon>
        <taxon>Neopterygii</taxon>
        <taxon>Teleostei</taxon>
        <taxon>Neoteleostei</taxon>
        <taxon>Acanthomorphata</taxon>
        <taxon>Gobiaria</taxon>
        <taxon>Gobiiformes</taxon>
        <taxon>Gobioidei</taxon>
        <taxon>Gobiidae</taxon>
        <taxon>Gobionellinae</taxon>
        <taxon>Mugilogobius</taxon>
    </lineage>
</organism>